<evidence type="ECO:0000313" key="4">
    <source>
        <dbReference type="EMBL" id="HGT46867.1"/>
    </source>
</evidence>
<proteinExistence type="inferred from homology"/>
<dbReference type="GO" id="GO:0004476">
    <property type="term" value="F:mannose-6-phosphate isomerase activity"/>
    <property type="evidence" value="ECO:0007669"/>
    <property type="project" value="InterPro"/>
</dbReference>
<dbReference type="PROSITE" id="PS51464">
    <property type="entry name" value="SIS"/>
    <property type="match status" value="1"/>
</dbReference>
<dbReference type="NCBIfam" id="NF006423">
    <property type="entry name" value="PRK08674.1-2"/>
    <property type="match status" value="1"/>
</dbReference>
<dbReference type="InterPro" id="IPR019490">
    <property type="entry name" value="Glu6P/Mann6P_isomerase_C"/>
</dbReference>
<dbReference type="InterPro" id="IPR035484">
    <property type="entry name" value="SIS_PGI/PMI_1"/>
</dbReference>
<dbReference type="GO" id="GO:1901135">
    <property type="term" value="P:carbohydrate derivative metabolic process"/>
    <property type="evidence" value="ECO:0007669"/>
    <property type="project" value="InterPro"/>
</dbReference>
<dbReference type="Pfam" id="PF10432">
    <property type="entry name" value="bact-PGI_C"/>
    <property type="match status" value="1"/>
</dbReference>
<evidence type="ECO:0000256" key="1">
    <source>
        <dbReference type="ARBA" id="ARBA00010523"/>
    </source>
</evidence>
<dbReference type="AlphaFoldDB" id="A0A832DMF1"/>
<dbReference type="NCBIfam" id="NF006426">
    <property type="entry name" value="PRK08674.1-6"/>
    <property type="match status" value="1"/>
</dbReference>
<dbReference type="CDD" id="cd05017">
    <property type="entry name" value="SIS_PGI_PMI_1"/>
    <property type="match status" value="1"/>
</dbReference>
<dbReference type="NCBIfam" id="TIGR02128">
    <property type="entry name" value="G6PI_arch"/>
    <property type="match status" value="1"/>
</dbReference>
<reference evidence="4" key="1">
    <citation type="journal article" date="2020" name="mSystems">
        <title>Genome- and Community-Level Interaction Insights into Carbon Utilization and Element Cycling Functions of Hydrothermarchaeota in Hydrothermal Sediment.</title>
        <authorList>
            <person name="Zhou Z."/>
            <person name="Liu Y."/>
            <person name="Xu W."/>
            <person name="Pan J."/>
            <person name="Luo Z.H."/>
            <person name="Li M."/>
        </authorList>
    </citation>
    <scope>NUCLEOTIDE SEQUENCE [LARGE SCALE GENOMIC DNA]</scope>
    <source>
        <strain evidence="4">SpSt-500</strain>
    </source>
</reference>
<dbReference type="GO" id="GO:0097367">
    <property type="term" value="F:carbohydrate derivative binding"/>
    <property type="evidence" value="ECO:0007669"/>
    <property type="project" value="InterPro"/>
</dbReference>
<feature type="domain" description="SIS" evidence="3">
    <location>
        <begin position="26"/>
        <end position="161"/>
    </location>
</feature>
<evidence type="ECO:0000259" key="3">
    <source>
        <dbReference type="PROSITE" id="PS51464"/>
    </source>
</evidence>
<dbReference type="EMBL" id="DSVI01000004">
    <property type="protein sequence ID" value="HGT46867.1"/>
    <property type="molecule type" value="Genomic_DNA"/>
</dbReference>
<dbReference type="CDD" id="cd05637">
    <property type="entry name" value="SIS_PGI_PMI_2"/>
    <property type="match status" value="1"/>
</dbReference>
<dbReference type="SUPFAM" id="SSF53697">
    <property type="entry name" value="SIS domain"/>
    <property type="match status" value="1"/>
</dbReference>
<keyword evidence="2 4" id="KW-0413">Isomerase</keyword>
<dbReference type="InterPro" id="IPR046348">
    <property type="entry name" value="SIS_dom_sf"/>
</dbReference>
<name>A0A832DMF1_9BACT</name>
<dbReference type="Gene3D" id="3.40.50.10490">
    <property type="entry name" value="Glucose-6-phosphate isomerase like protein, domain 1"/>
    <property type="match status" value="2"/>
</dbReference>
<protein>
    <submittedName>
        <fullName evidence="4">Bifunctional phosphoglucose/phosphomannose isomerase</fullName>
    </submittedName>
</protein>
<organism evidence="4">
    <name type="scientific">Ignavibacterium album</name>
    <dbReference type="NCBI Taxonomy" id="591197"/>
    <lineage>
        <taxon>Bacteria</taxon>
        <taxon>Pseudomonadati</taxon>
        <taxon>Ignavibacteriota</taxon>
        <taxon>Ignavibacteria</taxon>
        <taxon>Ignavibacteriales</taxon>
        <taxon>Ignavibacteriaceae</taxon>
        <taxon>Ignavibacterium</taxon>
    </lineage>
</organism>
<sequence>MNIKEFIQKYDTKNQFQVLKDTYKQIEYAINNSYPDFGFDKEAVNKIIITGLGGSAISGDLLKNFLKDELNVPVQINRNYFLPSFADENTLLIASSYSGNTEETISAFNDGMRRKCKIICLSTGGKLEKLAIDNSVPFIRLQKGFQPRYALGLSFFSLLKVFEKLKFILSQEKIINRIISLWKEKAAEYSDEENIALTIAQQLTGFVPIIYSASDYTNAVGYRFKSQLNENSKLHAFHHEFPEMNHNEIIGWESHQQKQLHTKVIYLLDETYHSQIKKRFQIVSEFIKKSDVEIISLESKENDFKVRIMDLIFLVDWISFYLGVIRGFDPSEIEYINLLKDRLT</sequence>
<comment type="similarity">
    <text evidence="1">Belongs to the PGI/PMI family.</text>
</comment>
<gene>
    <name evidence="4" type="ORF">ENS56_02410</name>
</gene>
<comment type="caution">
    <text evidence="4">The sequence shown here is derived from an EMBL/GenBank/DDBJ whole genome shotgun (WGS) entry which is preliminary data.</text>
</comment>
<evidence type="ECO:0000256" key="2">
    <source>
        <dbReference type="ARBA" id="ARBA00023235"/>
    </source>
</evidence>
<dbReference type="GO" id="GO:0004347">
    <property type="term" value="F:glucose-6-phosphate isomerase activity"/>
    <property type="evidence" value="ECO:0007669"/>
    <property type="project" value="InterPro"/>
</dbReference>
<accession>A0A832DMF1</accession>
<dbReference type="InterPro" id="IPR001347">
    <property type="entry name" value="SIS_dom"/>
</dbReference>
<dbReference type="GO" id="GO:0005975">
    <property type="term" value="P:carbohydrate metabolic process"/>
    <property type="evidence" value="ECO:0007669"/>
    <property type="project" value="InterPro"/>
</dbReference>